<organism evidence="2">
    <name type="scientific">freshwater metagenome</name>
    <dbReference type="NCBI Taxonomy" id="449393"/>
    <lineage>
        <taxon>unclassified sequences</taxon>
        <taxon>metagenomes</taxon>
        <taxon>ecological metagenomes</taxon>
    </lineage>
</organism>
<dbReference type="PANTHER" id="PTHR15020">
    <property type="entry name" value="FLAVIN REDUCTASE-RELATED"/>
    <property type="match status" value="1"/>
</dbReference>
<sequence>MKIVVFGAGGKVGRLVVPLLVDSGHDVTGVIHGEHSAAGVTQAGATPVIIDLEGDVAPVRDVLQGADTVLWTAGADFMTGPEHSDRLDRDGNLRAIAAGAEVGVKWWIQVSSLFADRIELAPPMLAHFLGNKVAADDAARASGMNYTVVRPGGLLEDPGTGTVDIVAEGMVNARVTRADVADVISVLINNELAVNTSFDLGSGSTAPEAALRAL</sequence>
<dbReference type="InterPro" id="IPR036291">
    <property type="entry name" value="NAD(P)-bd_dom_sf"/>
</dbReference>
<evidence type="ECO:0000259" key="1">
    <source>
        <dbReference type="Pfam" id="PF13460"/>
    </source>
</evidence>
<proteinExistence type="predicted"/>
<dbReference type="EMBL" id="CAEZZX010000098">
    <property type="protein sequence ID" value="CAB4778875.1"/>
    <property type="molecule type" value="Genomic_DNA"/>
</dbReference>
<protein>
    <submittedName>
        <fullName evidence="2">Unannotated protein</fullName>
    </submittedName>
</protein>
<dbReference type="InterPro" id="IPR016040">
    <property type="entry name" value="NAD(P)-bd_dom"/>
</dbReference>
<accession>A0A6J6W5X9</accession>
<dbReference type="PANTHER" id="PTHR15020:SF50">
    <property type="entry name" value="UPF0659 PROTEIN YMR090W"/>
    <property type="match status" value="1"/>
</dbReference>
<reference evidence="2" key="1">
    <citation type="submission" date="2020-05" db="EMBL/GenBank/DDBJ databases">
        <authorList>
            <person name="Chiriac C."/>
            <person name="Salcher M."/>
            <person name="Ghai R."/>
            <person name="Kavagutti S V."/>
        </authorList>
    </citation>
    <scope>NUCLEOTIDE SEQUENCE</scope>
</reference>
<evidence type="ECO:0000313" key="2">
    <source>
        <dbReference type="EMBL" id="CAB4778875.1"/>
    </source>
</evidence>
<dbReference type="SUPFAM" id="SSF51735">
    <property type="entry name" value="NAD(P)-binding Rossmann-fold domains"/>
    <property type="match status" value="1"/>
</dbReference>
<gene>
    <name evidence="2" type="ORF">UFOPK2938_00586</name>
</gene>
<name>A0A6J6W5X9_9ZZZZ</name>
<dbReference type="AlphaFoldDB" id="A0A6J6W5X9"/>
<dbReference type="Gene3D" id="3.40.50.720">
    <property type="entry name" value="NAD(P)-binding Rossmann-like Domain"/>
    <property type="match status" value="1"/>
</dbReference>
<dbReference type="Pfam" id="PF13460">
    <property type="entry name" value="NAD_binding_10"/>
    <property type="match status" value="1"/>
</dbReference>
<feature type="domain" description="NAD(P)-binding" evidence="1">
    <location>
        <begin position="7"/>
        <end position="190"/>
    </location>
</feature>